<dbReference type="Proteomes" id="UP000053413">
    <property type="component" value="Unassembled WGS sequence"/>
</dbReference>
<dbReference type="RefSeq" id="WP_059142243.1">
    <property type="nucleotide sequence ID" value="NZ_LLZJ01000017.1"/>
</dbReference>
<accession>A0A0X3XB92</accession>
<dbReference type="AlphaFoldDB" id="A0A0X3XB92"/>
<name>A0A0X3XB92_STRVO</name>
<sequence length="433" mass="45698">MSDTSEHWNTFGDGRTVTPAEFVAAAAALLDGAVHAVSGPSAEIRADLVAGLETTLDPAGPYATLRLDTSSTGNEARRELAASAAAAGALILDLVRAGTGSREGRAVADLRSPCVGYGWTPAVVDWLMGAAGGHPARNLYNEWLYQLVLLRDALIPFDPSAETRLLVMAEGLRGIADERDRFVLELTTRRIAHRSVVRFAAAAVLGEPGPARPSAYGFQWPGGSVLPAVVSRHDLLAPRYQLSWSPDAVLDGEEHPLFFVPAAADYLELPRRDLADLPPTSPSDGPAADRPVTARLVRGPSPADAGTATLDLAGDPETGLVRGSAVSADGWRVDLGQALRGHRYALRPDAAAEPGPLPETTVVPGRRLLPEPVLFTAAAGRYRVLTEGDPLLALAALGRIHPDANVLYSGQNWPSVRSAAHRSAPVTLLDLRP</sequence>
<evidence type="ECO:0000256" key="1">
    <source>
        <dbReference type="SAM" id="MobiDB-lite"/>
    </source>
</evidence>
<evidence type="ECO:0000313" key="2">
    <source>
        <dbReference type="EMBL" id="KUL66399.1"/>
    </source>
</evidence>
<comment type="caution">
    <text evidence="2">The sequence shown here is derived from an EMBL/GenBank/DDBJ whole genome shotgun (WGS) entry which is preliminary data.</text>
</comment>
<gene>
    <name evidence="2" type="ORF">ADL28_03470</name>
</gene>
<proteinExistence type="predicted"/>
<reference evidence="3" key="1">
    <citation type="submission" date="2015-10" db="EMBL/GenBank/DDBJ databases">
        <authorList>
            <person name="Ju K.-S."/>
            <person name="Doroghazi J.R."/>
            <person name="Metcalf W.W."/>
        </authorList>
    </citation>
    <scope>NUCLEOTIDE SEQUENCE [LARGE SCALE GENOMIC DNA]</scope>
    <source>
        <strain evidence="3">NRRL F-8817</strain>
    </source>
</reference>
<dbReference type="EMBL" id="LLZJ01000017">
    <property type="protein sequence ID" value="KUL66399.1"/>
    <property type="molecule type" value="Genomic_DNA"/>
</dbReference>
<dbReference type="OrthoDB" id="2959244at2"/>
<feature type="region of interest" description="Disordered" evidence="1">
    <location>
        <begin position="273"/>
        <end position="317"/>
    </location>
</feature>
<evidence type="ECO:0000313" key="3">
    <source>
        <dbReference type="Proteomes" id="UP000053413"/>
    </source>
</evidence>
<organism evidence="2 3">
    <name type="scientific">Streptomyces violaceusniger</name>
    <dbReference type="NCBI Taxonomy" id="68280"/>
    <lineage>
        <taxon>Bacteria</taxon>
        <taxon>Bacillati</taxon>
        <taxon>Actinomycetota</taxon>
        <taxon>Actinomycetes</taxon>
        <taxon>Kitasatosporales</taxon>
        <taxon>Streptomycetaceae</taxon>
        <taxon>Streptomyces</taxon>
        <taxon>Streptomyces violaceusniger group</taxon>
    </lineage>
</organism>
<protein>
    <submittedName>
        <fullName evidence="2">Uncharacterized protein</fullName>
    </submittedName>
</protein>